<dbReference type="AlphaFoldDB" id="U3TD13"/>
<dbReference type="KEGG" id="acj:ACAM_0847"/>
<dbReference type="Proteomes" id="UP000016887">
    <property type="component" value="Chromosome"/>
</dbReference>
<evidence type="ECO:0000313" key="3">
    <source>
        <dbReference type="Proteomes" id="UP000016887"/>
    </source>
</evidence>
<dbReference type="EMBL" id="AP012489">
    <property type="protein sequence ID" value="BAN90316.1"/>
    <property type="molecule type" value="Genomic_DNA"/>
</dbReference>
<evidence type="ECO:0000313" key="2">
    <source>
        <dbReference type="EMBL" id="BAN90316.1"/>
    </source>
</evidence>
<dbReference type="RefSeq" id="WP_022541589.1">
    <property type="nucleotide sequence ID" value="NC_022521.1"/>
</dbReference>
<feature type="transmembrane region" description="Helical" evidence="1">
    <location>
        <begin position="141"/>
        <end position="159"/>
    </location>
</feature>
<feature type="transmembrane region" description="Helical" evidence="1">
    <location>
        <begin position="27"/>
        <end position="54"/>
    </location>
</feature>
<keyword evidence="1" id="KW-0472">Membrane</keyword>
<dbReference type="GeneID" id="17110226"/>
<keyword evidence="1" id="KW-1133">Transmembrane helix</keyword>
<keyword evidence="1" id="KW-0812">Transmembrane</keyword>
<evidence type="ECO:0008006" key="4">
    <source>
        <dbReference type="Google" id="ProtNLM"/>
    </source>
</evidence>
<evidence type="ECO:0000256" key="1">
    <source>
        <dbReference type="SAM" id="Phobius"/>
    </source>
</evidence>
<reference evidence="2 3" key="1">
    <citation type="journal article" date="2013" name="Appl. Environ. Microbiol.">
        <title>Variation of the Virus-Related Elements within Syntenic Genomes of the Hyperthermophilic Archaeon Aeropyrum.</title>
        <authorList>
            <person name="Daifuku T."/>
            <person name="Yoshida T."/>
            <person name="Kitamura T."/>
            <person name="Kawaichi S."/>
            <person name="Inoue T."/>
            <person name="Nomura K."/>
            <person name="Yoshida Y."/>
            <person name="Kuno S."/>
            <person name="Sako Y."/>
        </authorList>
    </citation>
    <scope>NUCLEOTIDE SEQUENCE [LARGE SCALE GENOMIC DNA]</scope>
    <source>
        <strain evidence="2 3">SY1</strain>
    </source>
</reference>
<dbReference type="STRING" id="1198449.ACAM_0847"/>
<feature type="transmembrane region" description="Helical" evidence="1">
    <location>
        <begin position="171"/>
        <end position="199"/>
    </location>
</feature>
<feature type="transmembrane region" description="Helical" evidence="1">
    <location>
        <begin position="113"/>
        <end position="135"/>
    </location>
</feature>
<protein>
    <recommendedName>
        <fullName evidence="4">DUF973 family protein</fullName>
    </recommendedName>
</protein>
<name>U3TD13_9CREN</name>
<sequence>MEPEEGGGGDTLLAALGEFSARMLLSIALALASIVLAGASLVSIRFVGVLLSYGSSLLGLPEISGSTIDSVGKYTSNTLIAVGGLAASLIAYRASGILEAAPEAVGSGRAGDVRLAVLLLKTGSAIAAAGSILLLAGVGEAVLTAGFILFQSGLAIIGYRMRGLSRGMETALTLLLGGAAVALIGAVAGAGSALLAGLAMEAAAFYTLMGLHRGPDGVEGETL</sequence>
<keyword evidence="3" id="KW-1185">Reference proteome</keyword>
<proteinExistence type="predicted"/>
<accession>U3TD13</accession>
<organism evidence="2 3">
    <name type="scientific">Aeropyrum camini SY1 = JCM 12091</name>
    <dbReference type="NCBI Taxonomy" id="1198449"/>
    <lineage>
        <taxon>Archaea</taxon>
        <taxon>Thermoproteota</taxon>
        <taxon>Thermoprotei</taxon>
        <taxon>Desulfurococcales</taxon>
        <taxon>Desulfurococcaceae</taxon>
        <taxon>Aeropyrum</taxon>
    </lineage>
</organism>
<gene>
    <name evidence="2" type="ORF">ACAM_0847</name>
</gene>